<sequence>MLSVVILVCTIMIVLRYWLLPDINRYKPNVEQLLSQAMGVNVTIALLEADWQGLNPHLSTYGLTIYDPQKRPAIYLDKVEGTISWWTLSTLDLRFRSLNFDAPELYFRKHKDGLIELAGIPLNQEKNPSDNSSMGNWLLRQGEINIRGASLSWDDESKPTPLVLKQVSLSLQNGFFRHDFLLLAKPPAELATTLDIRANMRGRDINRINEWKGKVFVRLDSTDLPLWKNWLPASVAAHPSYPSKGKGGVRAWFNVADGRVSSATLDMALRNVEAQLSKNAKVIPLKSLTGRLSWEMDTEQVDIATNNLKLSLTNGTALPALTMNASLQRGKGSTITGGSARAEHLPLAPLATLSQFLPIADQIKQPLLTMSPSGSIDDMKVAWKGEKNLSQFTLSGEFNQLVTKPWQDVPGLSGISGSVNVSDKDGELNVKGKQVHLDWPSVFAVPLNTDQLDARVRWEKQNGQWAVTLDRIALKGPEAEGTFAGRYQTEAKGAGWIDLRGTLKRGSANAVWKYLPLVVDPAAREWLKTGLLEGEGVNAKLQLTGRLDDFPYDKAPGTFSISLDAQNVRMPYAPGWPELKNVHGKVLFKGDNMEVQADGGTILGTKVGKTIVKIASLSHADTLTVEGVVTGTTNEFMDFVRQSPVNKVVDQLLDGANFAGNADLHLKLDIPLADAENTKVDGLLSFKDNKIMLADIPPIDRATGQLHFTESKIDMQKGQGAILGNLASFTANTDKDGVVSVFATGRMTAAALVNQFGDSLKGLMSGDTDWQAKVGINKQKTNVTLTSTLKGLSLDLPYPLRKPAADAWPLRIERQPAQDGYSQWSAKLGNVLSTNLRFQMSKSNSSVLDRGTVYLGKQSQLLPNLPSTSGIQVAGDVSKLDVDAWLDWINARTSASANSGTSAQDIPVNNIQISVPELTVSNRVWHAVKVDAQKYRYGSKNDQIRWSAKVAAQELEGKIDWLSEKNGLLYAKLDRVTIPKQLETTTKGLSDTKYNSQPPALDIEVGQFQYGDKKLGELKIQARPEGLDWRLQQVKLTTPEGALTMDGLWQDNAPNSVLKVNIHLDAQDAGKLLDRLGFQNAMKRGKATLDGQLAWVGSPFEPNLPTLAGKLTLTAKSGQFVKVDPGVGKLLGVMSLQSLPRRISLDFRDVFSDGLAFDDISATAKVQQGIMHTDDFKLIGPAVGVTMKGDVDLVKESQALHVRVVPVIGDSVSVAAGLALANPAVGLGTFLIQKLLKDPIGQMVAFEYDVSGDWANPSVVKTADGNKSDSKSSSK</sequence>
<accession>A0ABS8D2J8</accession>
<dbReference type="Pfam" id="PF13116">
    <property type="entry name" value="YhdP"/>
    <property type="match status" value="1"/>
</dbReference>
<dbReference type="PANTHER" id="PTHR38690:SF1">
    <property type="entry name" value="PROTEASE"/>
    <property type="match status" value="1"/>
</dbReference>
<comment type="caution">
    <text evidence="2">The sequence shown here is derived from an EMBL/GenBank/DDBJ whole genome shotgun (WGS) entry which is preliminary data.</text>
</comment>
<dbReference type="NCBIfam" id="TIGR02099">
    <property type="entry name" value="YhdP family protein"/>
    <property type="match status" value="1"/>
</dbReference>
<protein>
    <submittedName>
        <fullName evidence="2">TIGR02099 family protein</fullName>
    </submittedName>
</protein>
<proteinExistence type="predicted"/>
<gene>
    <name evidence="2" type="ORF">LIN78_02425</name>
</gene>
<feature type="domain" description="YhdP central" evidence="1">
    <location>
        <begin position="3"/>
        <end position="1259"/>
    </location>
</feature>
<name>A0ABS8D2J8_9NEIS</name>
<dbReference type="EMBL" id="JAJBZT010000001">
    <property type="protein sequence ID" value="MCB6182409.1"/>
    <property type="molecule type" value="Genomic_DNA"/>
</dbReference>
<dbReference type="InterPro" id="IPR011836">
    <property type="entry name" value="YhdP"/>
</dbReference>
<dbReference type="PANTHER" id="PTHR38690">
    <property type="entry name" value="PROTEASE-RELATED"/>
    <property type="match status" value="1"/>
</dbReference>
<dbReference type="InterPro" id="IPR025263">
    <property type="entry name" value="YhdP_central"/>
</dbReference>
<dbReference type="Proteomes" id="UP001165395">
    <property type="component" value="Unassembled WGS sequence"/>
</dbReference>
<evidence type="ECO:0000313" key="2">
    <source>
        <dbReference type="EMBL" id="MCB6182409.1"/>
    </source>
</evidence>
<evidence type="ECO:0000313" key="3">
    <source>
        <dbReference type="Proteomes" id="UP001165395"/>
    </source>
</evidence>
<reference evidence="2" key="1">
    <citation type="submission" date="2021-10" db="EMBL/GenBank/DDBJ databases">
        <title>The complete genome sequence of Leeia sp. TBRC 13508.</title>
        <authorList>
            <person name="Charoenyingcharoen P."/>
            <person name="Yukphan P."/>
        </authorList>
    </citation>
    <scope>NUCLEOTIDE SEQUENCE</scope>
    <source>
        <strain evidence="2">TBRC 13508</strain>
    </source>
</reference>
<evidence type="ECO:0000259" key="1">
    <source>
        <dbReference type="Pfam" id="PF13116"/>
    </source>
</evidence>
<dbReference type="RefSeq" id="WP_227178103.1">
    <property type="nucleotide sequence ID" value="NZ_JAJBZT010000001.1"/>
</dbReference>
<organism evidence="2 3">
    <name type="scientific">Leeia speluncae</name>
    <dbReference type="NCBI Taxonomy" id="2884804"/>
    <lineage>
        <taxon>Bacteria</taxon>
        <taxon>Pseudomonadati</taxon>
        <taxon>Pseudomonadota</taxon>
        <taxon>Betaproteobacteria</taxon>
        <taxon>Neisseriales</taxon>
        <taxon>Leeiaceae</taxon>
        <taxon>Leeia</taxon>
    </lineage>
</organism>
<keyword evidence="3" id="KW-1185">Reference proteome</keyword>